<protein>
    <recommendedName>
        <fullName evidence="2">TIR domain-containing protein</fullName>
    </recommendedName>
</protein>
<dbReference type="RefSeq" id="WP_344620283.1">
    <property type="nucleotide sequence ID" value="NZ_BAAARV010000130.1"/>
</dbReference>
<feature type="region of interest" description="Disordered" evidence="1">
    <location>
        <begin position="158"/>
        <end position="219"/>
    </location>
</feature>
<organism evidence="3 4">
    <name type="scientific">Dactylosporangium salmoneum</name>
    <dbReference type="NCBI Taxonomy" id="53361"/>
    <lineage>
        <taxon>Bacteria</taxon>
        <taxon>Bacillati</taxon>
        <taxon>Actinomycetota</taxon>
        <taxon>Actinomycetes</taxon>
        <taxon>Micromonosporales</taxon>
        <taxon>Micromonosporaceae</taxon>
        <taxon>Dactylosporangium</taxon>
    </lineage>
</organism>
<dbReference type="InterPro" id="IPR035897">
    <property type="entry name" value="Toll_tir_struct_dom_sf"/>
</dbReference>
<dbReference type="SUPFAM" id="SSF52200">
    <property type="entry name" value="Toll/Interleukin receptor TIR domain"/>
    <property type="match status" value="1"/>
</dbReference>
<feature type="compositionally biased region" description="Basic and acidic residues" evidence="1">
    <location>
        <begin position="202"/>
        <end position="219"/>
    </location>
</feature>
<evidence type="ECO:0000259" key="2">
    <source>
        <dbReference type="Pfam" id="PF13676"/>
    </source>
</evidence>
<evidence type="ECO:0000313" key="3">
    <source>
        <dbReference type="EMBL" id="GAA2392366.1"/>
    </source>
</evidence>
<dbReference type="InterPro" id="IPR000157">
    <property type="entry name" value="TIR_dom"/>
</dbReference>
<name>A0ABP5V1E4_9ACTN</name>
<reference evidence="4" key="1">
    <citation type="journal article" date="2019" name="Int. J. Syst. Evol. Microbiol.">
        <title>The Global Catalogue of Microorganisms (GCM) 10K type strain sequencing project: providing services to taxonomists for standard genome sequencing and annotation.</title>
        <authorList>
            <consortium name="The Broad Institute Genomics Platform"/>
            <consortium name="The Broad Institute Genome Sequencing Center for Infectious Disease"/>
            <person name="Wu L."/>
            <person name="Ma J."/>
        </authorList>
    </citation>
    <scope>NUCLEOTIDE SEQUENCE [LARGE SCALE GENOMIC DNA]</scope>
    <source>
        <strain evidence="4">JCM 3272</strain>
    </source>
</reference>
<proteinExistence type="predicted"/>
<feature type="domain" description="TIR" evidence="2">
    <location>
        <begin position="4"/>
        <end position="142"/>
    </location>
</feature>
<accession>A0ABP5V1E4</accession>
<feature type="compositionally biased region" description="Basic and acidic residues" evidence="1">
    <location>
        <begin position="162"/>
        <end position="195"/>
    </location>
</feature>
<evidence type="ECO:0000256" key="1">
    <source>
        <dbReference type="SAM" id="MobiDB-lite"/>
    </source>
</evidence>
<evidence type="ECO:0000313" key="4">
    <source>
        <dbReference type="Proteomes" id="UP001501444"/>
    </source>
</evidence>
<dbReference type="EMBL" id="BAAARV010000130">
    <property type="protein sequence ID" value="GAA2392366.1"/>
    <property type="molecule type" value="Genomic_DNA"/>
</dbReference>
<dbReference type="Gene3D" id="3.40.50.10140">
    <property type="entry name" value="Toll/interleukin-1 receptor homology (TIR) domain"/>
    <property type="match status" value="1"/>
</dbReference>
<keyword evidence="4" id="KW-1185">Reference proteome</keyword>
<comment type="caution">
    <text evidence="3">The sequence shown here is derived from an EMBL/GenBank/DDBJ whole genome shotgun (WGS) entry which is preliminary data.</text>
</comment>
<dbReference type="Proteomes" id="UP001501444">
    <property type="component" value="Unassembled WGS sequence"/>
</dbReference>
<dbReference type="Pfam" id="PF13676">
    <property type="entry name" value="TIR_2"/>
    <property type="match status" value="1"/>
</dbReference>
<gene>
    <name evidence="3" type="ORF">GCM10010170_104960</name>
</gene>
<sequence length="219" mass="23993">MGGIFINYRTTDAALGAAVLDDKLVERFGPDAVFRDNRSLPLGKTFEATLWKRLRSSDLVLVVIGPHWLTESTGAGRLIDDPDDFVHREIAEALSLDLDVVPVLIGDTPLPRSGDLPPALRPLAGYQFAQIRARDPEPDMARLVDRLAALPALSALSPRPAATEKREPRAAATEKREPRAAATEKREPRAAEPGHRVRTVKAGRDVIFGDRITNRERGA</sequence>